<keyword evidence="2" id="KW-1185">Reference proteome</keyword>
<dbReference type="RefSeq" id="XP_022646726.1">
    <property type="nucleotide sequence ID" value="XM_022790991.1"/>
</dbReference>
<dbReference type="AlphaFoldDB" id="A0A7M7J5F4"/>
<organism evidence="1 2">
    <name type="scientific">Varroa destructor</name>
    <name type="common">Honeybee mite</name>
    <dbReference type="NCBI Taxonomy" id="109461"/>
    <lineage>
        <taxon>Eukaryota</taxon>
        <taxon>Metazoa</taxon>
        <taxon>Ecdysozoa</taxon>
        <taxon>Arthropoda</taxon>
        <taxon>Chelicerata</taxon>
        <taxon>Arachnida</taxon>
        <taxon>Acari</taxon>
        <taxon>Parasitiformes</taxon>
        <taxon>Mesostigmata</taxon>
        <taxon>Gamasina</taxon>
        <taxon>Dermanyssoidea</taxon>
        <taxon>Varroidae</taxon>
        <taxon>Varroa</taxon>
    </lineage>
</organism>
<dbReference type="EnsemblMetazoa" id="XM_022790989">
    <property type="protein sequence ID" value="XP_022646724"/>
    <property type="gene ID" value="LOC111244192"/>
</dbReference>
<name>A0A7M7J5F4_VARDE</name>
<dbReference type="InParanoid" id="A0A7M7J5F4"/>
<proteinExistence type="predicted"/>
<protein>
    <submittedName>
        <fullName evidence="1">Uncharacterized protein</fullName>
    </submittedName>
</protein>
<sequence>MWVRKTLAMSQGSLFVAVIMAAVAVSVVWSLPQAITLPDSTVPCTDETCEMECTTAGSTRGENVTTTSSCQKSSGACNCCILPDCEVTCQERRRKERPRSKEVRSRCTEKAECYCNFLWFDTMDDPVNSP</sequence>
<dbReference type="RefSeq" id="XP_022646724.1">
    <property type="nucleotide sequence ID" value="XM_022790989.1"/>
</dbReference>
<reference evidence="1" key="1">
    <citation type="submission" date="2021-01" db="UniProtKB">
        <authorList>
            <consortium name="EnsemblMetazoa"/>
        </authorList>
    </citation>
    <scope>IDENTIFICATION</scope>
</reference>
<accession>A0A7M7J5F4</accession>
<evidence type="ECO:0000313" key="2">
    <source>
        <dbReference type="Proteomes" id="UP000594260"/>
    </source>
</evidence>
<dbReference type="EnsemblMetazoa" id="XM_022790990">
    <property type="protein sequence ID" value="XP_022646725"/>
    <property type="gene ID" value="LOC111244192"/>
</dbReference>
<dbReference type="GeneID" id="111244192"/>
<dbReference type="RefSeq" id="XP_022646725.1">
    <property type="nucleotide sequence ID" value="XM_022790990.1"/>
</dbReference>
<dbReference type="Proteomes" id="UP000594260">
    <property type="component" value="Unplaced"/>
</dbReference>
<evidence type="ECO:0000313" key="1">
    <source>
        <dbReference type="EnsemblMetazoa" id="XP_022646726"/>
    </source>
</evidence>
<dbReference type="EnsemblMetazoa" id="XM_022790991">
    <property type="protein sequence ID" value="XP_022646726"/>
    <property type="gene ID" value="LOC111244192"/>
</dbReference>
<dbReference type="OrthoDB" id="10431263at2759"/>
<dbReference type="KEGG" id="vde:111244192"/>